<sequence length="66" mass="6849">MALVDPAEINFLVASDGTVEAVRDAPEAAPGGPAEAVPLTPRPDMPAPEAPEDLGKDWADKPEGER</sequence>
<dbReference type="EMBL" id="PZZL01000004">
    <property type="protein sequence ID" value="PTM57333.1"/>
    <property type="molecule type" value="Genomic_DNA"/>
</dbReference>
<keyword evidence="3" id="KW-1185">Reference proteome</keyword>
<evidence type="ECO:0000313" key="3">
    <source>
        <dbReference type="Proteomes" id="UP000241808"/>
    </source>
</evidence>
<comment type="caution">
    <text evidence="2">The sequence shown here is derived from an EMBL/GenBank/DDBJ whole genome shotgun (WGS) entry which is preliminary data.</text>
</comment>
<gene>
    <name evidence="2" type="ORF">C8P69_104384</name>
</gene>
<dbReference type="AlphaFoldDB" id="A0A2T4Z636"/>
<organism evidence="2 3">
    <name type="scientific">Phreatobacter oligotrophus</name>
    <dbReference type="NCBI Taxonomy" id="1122261"/>
    <lineage>
        <taxon>Bacteria</taxon>
        <taxon>Pseudomonadati</taxon>
        <taxon>Pseudomonadota</taxon>
        <taxon>Alphaproteobacteria</taxon>
        <taxon>Hyphomicrobiales</taxon>
        <taxon>Phreatobacteraceae</taxon>
        <taxon>Phreatobacter</taxon>
    </lineage>
</organism>
<proteinExistence type="predicted"/>
<name>A0A2T4Z636_9HYPH</name>
<dbReference type="RefSeq" id="WP_108177256.1">
    <property type="nucleotide sequence ID" value="NZ_PZZL01000004.1"/>
</dbReference>
<protein>
    <submittedName>
        <fullName evidence="2">Uncharacterized protein</fullName>
    </submittedName>
</protein>
<feature type="compositionally biased region" description="Low complexity" evidence="1">
    <location>
        <begin position="27"/>
        <end position="36"/>
    </location>
</feature>
<evidence type="ECO:0000256" key="1">
    <source>
        <dbReference type="SAM" id="MobiDB-lite"/>
    </source>
</evidence>
<feature type="compositionally biased region" description="Pro residues" evidence="1">
    <location>
        <begin position="40"/>
        <end position="49"/>
    </location>
</feature>
<reference evidence="2 3" key="1">
    <citation type="submission" date="2018-04" db="EMBL/GenBank/DDBJ databases">
        <title>Genomic Encyclopedia of Archaeal and Bacterial Type Strains, Phase II (KMG-II): from individual species to whole genera.</title>
        <authorList>
            <person name="Goeker M."/>
        </authorList>
    </citation>
    <scope>NUCLEOTIDE SEQUENCE [LARGE SCALE GENOMIC DNA]</scope>
    <source>
        <strain evidence="2 3">DSM 25521</strain>
    </source>
</reference>
<accession>A0A2T4Z636</accession>
<dbReference type="Proteomes" id="UP000241808">
    <property type="component" value="Unassembled WGS sequence"/>
</dbReference>
<feature type="region of interest" description="Disordered" evidence="1">
    <location>
        <begin position="24"/>
        <end position="66"/>
    </location>
</feature>
<feature type="compositionally biased region" description="Basic and acidic residues" evidence="1">
    <location>
        <begin position="53"/>
        <end position="66"/>
    </location>
</feature>
<evidence type="ECO:0000313" key="2">
    <source>
        <dbReference type="EMBL" id="PTM57333.1"/>
    </source>
</evidence>